<evidence type="ECO:0000256" key="1">
    <source>
        <dbReference type="SAM" id="Phobius"/>
    </source>
</evidence>
<dbReference type="EMBL" id="JADWOX010000001">
    <property type="protein sequence ID" value="MBI1682499.1"/>
    <property type="molecule type" value="Genomic_DNA"/>
</dbReference>
<keyword evidence="1" id="KW-0472">Membrane</keyword>
<keyword evidence="3" id="KW-1185">Reference proteome</keyword>
<keyword evidence="1" id="KW-0812">Transmembrane</keyword>
<protein>
    <submittedName>
        <fullName evidence="2">Superinfection immunity protein</fullName>
    </submittedName>
</protein>
<sequence>MSGSRQRVLGSAESTANPKAGAAWIEFARCRLRRPGRSRSAASKAVRVRLRKRSPCVRFACRRGAYCPPGVGRGGVQDLTYFLPIYGIVAARIFLIGLLYLIPFWVAAGRGHPHKTPILILNLLLGWTVFGWIGALIWAFVRPASEARIHDLAASPPR</sequence>
<reference evidence="2 3" key="1">
    <citation type="submission" date="2020-11" db="EMBL/GenBank/DDBJ databases">
        <title>genome sequence of strain KACC 18849.</title>
        <authorList>
            <person name="Gao J."/>
            <person name="Zhang X."/>
        </authorList>
    </citation>
    <scope>NUCLEOTIDE SEQUENCE [LARGE SCALE GENOMIC DNA]</scope>
    <source>
        <strain evidence="2 3">KACC 18849</strain>
    </source>
</reference>
<evidence type="ECO:0000313" key="3">
    <source>
        <dbReference type="Proteomes" id="UP000639859"/>
    </source>
</evidence>
<dbReference type="InterPro" id="IPR016410">
    <property type="entry name" value="Phage_imm"/>
</dbReference>
<dbReference type="Proteomes" id="UP000639859">
    <property type="component" value="Unassembled WGS sequence"/>
</dbReference>
<feature type="transmembrane region" description="Helical" evidence="1">
    <location>
        <begin position="118"/>
        <end position="141"/>
    </location>
</feature>
<gene>
    <name evidence="2" type="ORF">I4Q42_02335</name>
</gene>
<dbReference type="Pfam" id="PF14373">
    <property type="entry name" value="Imm_superinfect"/>
    <property type="match status" value="1"/>
</dbReference>
<organism evidence="2 3">
    <name type="scientific">Caulobacter hibisci</name>
    <dbReference type="NCBI Taxonomy" id="2035993"/>
    <lineage>
        <taxon>Bacteria</taxon>
        <taxon>Pseudomonadati</taxon>
        <taxon>Pseudomonadota</taxon>
        <taxon>Alphaproteobacteria</taxon>
        <taxon>Caulobacterales</taxon>
        <taxon>Caulobacteraceae</taxon>
        <taxon>Caulobacter</taxon>
    </lineage>
</organism>
<evidence type="ECO:0000313" key="2">
    <source>
        <dbReference type="EMBL" id="MBI1682499.1"/>
    </source>
</evidence>
<keyword evidence="1" id="KW-1133">Transmembrane helix</keyword>
<name>A0ABS0ST28_9CAUL</name>
<accession>A0ABS0ST28</accession>
<proteinExistence type="predicted"/>
<feature type="transmembrane region" description="Helical" evidence="1">
    <location>
        <begin position="83"/>
        <end position="106"/>
    </location>
</feature>
<comment type="caution">
    <text evidence="2">The sequence shown here is derived from an EMBL/GenBank/DDBJ whole genome shotgun (WGS) entry which is preliminary data.</text>
</comment>